<comment type="caution">
    <text evidence="5">The sequence shown here is derived from an EMBL/GenBank/DDBJ whole genome shotgun (WGS) entry which is preliminary data.</text>
</comment>
<evidence type="ECO:0000256" key="1">
    <source>
        <dbReference type="ARBA" id="ARBA00023015"/>
    </source>
</evidence>
<dbReference type="InterPro" id="IPR009057">
    <property type="entry name" value="Homeodomain-like_sf"/>
</dbReference>
<feature type="domain" description="HTH araC/xylS-type" evidence="4">
    <location>
        <begin position="169"/>
        <end position="267"/>
    </location>
</feature>
<organism evidence="5 6">
    <name type="scientific">Pedobacter lithocola</name>
    <dbReference type="NCBI Taxonomy" id="1908239"/>
    <lineage>
        <taxon>Bacteria</taxon>
        <taxon>Pseudomonadati</taxon>
        <taxon>Bacteroidota</taxon>
        <taxon>Sphingobacteriia</taxon>
        <taxon>Sphingobacteriales</taxon>
        <taxon>Sphingobacteriaceae</taxon>
        <taxon>Pedobacter</taxon>
    </lineage>
</organism>
<dbReference type="SMART" id="SM00342">
    <property type="entry name" value="HTH_ARAC"/>
    <property type="match status" value="1"/>
</dbReference>
<reference evidence="6" key="1">
    <citation type="journal article" date="2019" name="Int. J. Syst. Evol. Microbiol.">
        <title>The Global Catalogue of Microorganisms (GCM) 10K type strain sequencing project: providing services to taxonomists for standard genome sequencing and annotation.</title>
        <authorList>
            <consortium name="The Broad Institute Genomics Platform"/>
            <consortium name="The Broad Institute Genome Sequencing Center for Infectious Disease"/>
            <person name="Wu L."/>
            <person name="Ma J."/>
        </authorList>
    </citation>
    <scope>NUCLEOTIDE SEQUENCE [LARGE SCALE GENOMIC DNA]</scope>
    <source>
        <strain evidence="6">CCM 8691</strain>
    </source>
</reference>
<sequence>MADQHYYNLLYSCEAEHRQSSAQLVSEHALSLIISGESHLYTSRGKEVFGKGTIGLVRRNQLIKAIKVHGPDGVAFRAINIFLDQESLRSYSAKNNVGTETHYTGEPLILLPDDPFLKGFFLPLVPYFDHPEQLTKALSDIKTKEAIELLLRDPNLKKFLFDFSEPFKIDLDTFMNKNYMFNVAIKEFARLTGRSLATFKRDFKKTFDQTPETWIRQRRLEQAHFLISVKNQNPSSVYLDVGFENLSHFSQAFKLFFGYNPSAIPLTS</sequence>
<dbReference type="Pfam" id="PF12833">
    <property type="entry name" value="HTH_18"/>
    <property type="match status" value="1"/>
</dbReference>
<dbReference type="Gene3D" id="1.10.10.60">
    <property type="entry name" value="Homeodomain-like"/>
    <property type="match status" value="1"/>
</dbReference>
<evidence type="ECO:0000256" key="3">
    <source>
        <dbReference type="ARBA" id="ARBA00023163"/>
    </source>
</evidence>
<dbReference type="Pfam" id="PF22200">
    <property type="entry name" value="ExsA_N"/>
    <property type="match status" value="1"/>
</dbReference>
<keyword evidence="2" id="KW-0238">DNA-binding</keyword>
<dbReference type="Proteomes" id="UP001595789">
    <property type="component" value="Unassembled WGS sequence"/>
</dbReference>
<dbReference type="PROSITE" id="PS01124">
    <property type="entry name" value="HTH_ARAC_FAMILY_2"/>
    <property type="match status" value="1"/>
</dbReference>
<keyword evidence="1" id="KW-0805">Transcription regulation</keyword>
<dbReference type="RefSeq" id="WP_378984903.1">
    <property type="nucleotide sequence ID" value="NZ_JBHSBW010000011.1"/>
</dbReference>
<dbReference type="InterPro" id="IPR050204">
    <property type="entry name" value="AraC_XylS_family_regulators"/>
</dbReference>
<evidence type="ECO:0000259" key="4">
    <source>
        <dbReference type="PROSITE" id="PS01124"/>
    </source>
</evidence>
<dbReference type="PANTHER" id="PTHR46796">
    <property type="entry name" value="HTH-TYPE TRANSCRIPTIONAL ACTIVATOR RHAS-RELATED"/>
    <property type="match status" value="1"/>
</dbReference>
<accession>A0ABV8PBC3</accession>
<proteinExistence type="predicted"/>
<name>A0ABV8PBC3_9SPHI</name>
<dbReference type="SUPFAM" id="SSF46689">
    <property type="entry name" value="Homeodomain-like"/>
    <property type="match status" value="1"/>
</dbReference>
<evidence type="ECO:0000313" key="6">
    <source>
        <dbReference type="Proteomes" id="UP001595789"/>
    </source>
</evidence>
<gene>
    <name evidence="5" type="ORF">ACFOWA_10555</name>
</gene>
<evidence type="ECO:0000256" key="2">
    <source>
        <dbReference type="ARBA" id="ARBA00023125"/>
    </source>
</evidence>
<keyword evidence="6" id="KW-1185">Reference proteome</keyword>
<protein>
    <submittedName>
        <fullName evidence="5">Helix-turn-helix domain-containing protein</fullName>
    </submittedName>
</protein>
<keyword evidence="3" id="KW-0804">Transcription</keyword>
<evidence type="ECO:0000313" key="5">
    <source>
        <dbReference type="EMBL" id="MFC4211626.1"/>
    </source>
</evidence>
<dbReference type="InterPro" id="IPR054015">
    <property type="entry name" value="ExsA-like_N"/>
</dbReference>
<dbReference type="EMBL" id="JBHSBW010000011">
    <property type="protein sequence ID" value="MFC4211626.1"/>
    <property type="molecule type" value="Genomic_DNA"/>
</dbReference>
<dbReference type="InterPro" id="IPR018060">
    <property type="entry name" value="HTH_AraC"/>
</dbReference>